<protein>
    <recommendedName>
        <fullName evidence="13">Guanylate cyclase soluble subunit beta-1</fullName>
        <ecNumber evidence="3">4.6.1.2</ecNumber>
    </recommendedName>
    <alternativeName>
        <fullName evidence="14">Guanylate cyclase soluble subunit beta-3</fullName>
    </alternativeName>
    <alternativeName>
        <fullName evidence="15">Soluble guanylate cyclase small subunit</fullName>
    </alternativeName>
</protein>
<name>A0A7I8VGD5_9ANNE</name>
<dbReference type="PANTHER" id="PTHR45655">
    <property type="entry name" value="GUANYLATE CYCLASE SOLUBLE SUBUNIT BETA-2"/>
    <property type="match status" value="1"/>
</dbReference>
<comment type="cofactor">
    <cofactor evidence="1">
        <name>heme</name>
        <dbReference type="ChEBI" id="CHEBI:30413"/>
    </cofactor>
</comment>
<dbReference type="GO" id="GO:0020037">
    <property type="term" value="F:heme binding"/>
    <property type="evidence" value="ECO:0007669"/>
    <property type="project" value="InterPro"/>
</dbReference>
<keyword evidence="8" id="KW-0408">Iron</keyword>
<dbReference type="Pfam" id="PF07700">
    <property type="entry name" value="HNOB"/>
    <property type="match status" value="1"/>
</dbReference>
<evidence type="ECO:0000256" key="13">
    <source>
        <dbReference type="ARBA" id="ARBA00039698"/>
    </source>
</evidence>
<dbReference type="GO" id="GO:0070482">
    <property type="term" value="P:response to oxygen levels"/>
    <property type="evidence" value="ECO:0007669"/>
    <property type="project" value="TreeGrafter"/>
</dbReference>
<dbReference type="FunFam" id="3.30.450.260:FF:000002">
    <property type="entry name" value="guanylate cyclase soluble subunit alpha-2"/>
    <property type="match status" value="1"/>
</dbReference>
<dbReference type="SUPFAM" id="SSF55073">
    <property type="entry name" value="Nucleotide cyclase"/>
    <property type="match status" value="1"/>
</dbReference>
<evidence type="ECO:0000256" key="10">
    <source>
        <dbReference type="ARBA" id="ARBA00023239"/>
    </source>
</evidence>
<dbReference type="SUPFAM" id="SSF111126">
    <property type="entry name" value="Ligand-binding domain in the NO signalling and Golgi transport"/>
    <property type="match status" value="1"/>
</dbReference>
<dbReference type="Gene3D" id="3.30.70.1230">
    <property type="entry name" value="Nucleotide cyclase"/>
    <property type="match status" value="1"/>
</dbReference>
<dbReference type="FunFam" id="3.90.1520.10:FF:000012">
    <property type="entry name" value="Chromosome undetermined SCAF14725, whole genome shotgun sequence"/>
    <property type="match status" value="1"/>
</dbReference>
<evidence type="ECO:0000256" key="11">
    <source>
        <dbReference type="ARBA" id="ARBA00023293"/>
    </source>
</evidence>
<dbReference type="InterPro" id="IPR001054">
    <property type="entry name" value="A/G_cyclase"/>
</dbReference>
<dbReference type="Pfam" id="PF00211">
    <property type="entry name" value="Guanylate_cyc"/>
    <property type="match status" value="1"/>
</dbReference>
<comment type="function">
    <text evidence="12">Mediates responses to nitric oxide (NO) by catalyzing the biosynthesis of the signaling molecule cGMP.</text>
</comment>
<dbReference type="InterPro" id="IPR029787">
    <property type="entry name" value="Nucleotide_cyclase"/>
</dbReference>
<feature type="coiled-coil region" evidence="16">
    <location>
        <begin position="466"/>
        <end position="493"/>
    </location>
</feature>
<evidence type="ECO:0000256" key="15">
    <source>
        <dbReference type="ARBA" id="ARBA00043208"/>
    </source>
</evidence>
<dbReference type="OrthoDB" id="6127067at2759"/>
<evidence type="ECO:0000256" key="6">
    <source>
        <dbReference type="ARBA" id="ARBA00022723"/>
    </source>
</evidence>
<dbReference type="Gene3D" id="3.30.450.260">
    <property type="entry name" value="Haem NO binding associated domain"/>
    <property type="match status" value="1"/>
</dbReference>
<evidence type="ECO:0000256" key="7">
    <source>
        <dbReference type="ARBA" id="ARBA00022741"/>
    </source>
</evidence>
<evidence type="ECO:0000256" key="14">
    <source>
        <dbReference type="ARBA" id="ARBA00041698"/>
    </source>
</evidence>
<keyword evidence="19" id="KW-1185">Reference proteome</keyword>
<dbReference type="InterPro" id="IPR042463">
    <property type="entry name" value="HNOB_dom_associated_sf"/>
</dbReference>
<evidence type="ECO:0000256" key="9">
    <source>
        <dbReference type="ARBA" id="ARBA00023134"/>
    </source>
</evidence>
<dbReference type="InterPro" id="IPR024096">
    <property type="entry name" value="NO_sig/Golgi_transp_ligand-bd"/>
</dbReference>
<dbReference type="Pfam" id="PF07701">
    <property type="entry name" value="HNOBA"/>
    <property type="match status" value="1"/>
</dbReference>
<dbReference type="GO" id="GO:0046872">
    <property type="term" value="F:metal ion binding"/>
    <property type="evidence" value="ECO:0007669"/>
    <property type="project" value="UniProtKB-KW"/>
</dbReference>
<evidence type="ECO:0000259" key="17">
    <source>
        <dbReference type="PROSITE" id="PS50125"/>
    </source>
</evidence>
<reference evidence="18 19" key="1">
    <citation type="submission" date="2020-08" db="EMBL/GenBank/DDBJ databases">
        <authorList>
            <person name="Hejnol A."/>
        </authorList>
    </citation>
    <scope>NUCLEOTIDE SEQUENCE [LARGE SCALE GENOMIC DNA]</scope>
</reference>
<keyword evidence="10" id="KW-0456">Lyase</keyword>
<evidence type="ECO:0000256" key="2">
    <source>
        <dbReference type="ARBA" id="ARBA00004496"/>
    </source>
</evidence>
<gene>
    <name evidence="18" type="ORF">DGYR_LOCUS3580</name>
</gene>
<evidence type="ECO:0000256" key="5">
    <source>
        <dbReference type="ARBA" id="ARBA00022617"/>
    </source>
</evidence>
<evidence type="ECO:0000313" key="18">
    <source>
        <dbReference type="EMBL" id="CAD5114760.1"/>
    </source>
</evidence>
<dbReference type="InterPro" id="IPR011645">
    <property type="entry name" value="HNOB_dom_associated"/>
</dbReference>
<keyword evidence="6" id="KW-0479">Metal-binding</keyword>
<evidence type="ECO:0000313" key="19">
    <source>
        <dbReference type="Proteomes" id="UP000549394"/>
    </source>
</evidence>
<evidence type="ECO:0000256" key="3">
    <source>
        <dbReference type="ARBA" id="ARBA00012202"/>
    </source>
</evidence>
<keyword evidence="16" id="KW-0175">Coiled coil</keyword>
<dbReference type="InterPro" id="IPR011644">
    <property type="entry name" value="Heme_NO-bd"/>
</dbReference>
<dbReference type="EMBL" id="CAJFCJ010000005">
    <property type="protein sequence ID" value="CAD5114760.1"/>
    <property type="molecule type" value="Genomic_DNA"/>
</dbReference>
<keyword evidence="9" id="KW-0342">GTP-binding</keyword>
<dbReference type="GO" id="GO:0005525">
    <property type="term" value="F:GTP binding"/>
    <property type="evidence" value="ECO:0007669"/>
    <property type="project" value="UniProtKB-KW"/>
</dbReference>
<keyword evidence="4" id="KW-0963">Cytoplasm</keyword>
<dbReference type="GO" id="GO:0004383">
    <property type="term" value="F:guanylate cyclase activity"/>
    <property type="evidence" value="ECO:0007669"/>
    <property type="project" value="UniProtKB-EC"/>
</dbReference>
<evidence type="ECO:0000256" key="12">
    <source>
        <dbReference type="ARBA" id="ARBA00037442"/>
    </source>
</evidence>
<dbReference type="CDD" id="cd07302">
    <property type="entry name" value="CHD"/>
    <property type="match status" value="1"/>
</dbReference>
<comment type="caution">
    <text evidence="18">The sequence shown here is derived from an EMBL/GenBank/DDBJ whole genome shotgun (WGS) entry which is preliminary data.</text>
</comment>
<dbReference type="InterPro" id="IPR038158">
    <property type="entry name" value="H-NOX_domain_sf"/>
</dbReference>
<dbReference type="GO" id="GO:0019934">
    <property type="term" value="P:cGMP-mediated signaling"/>
    <property type="evidence" value="ECO:0007669"/>
    <property type="project" value="TreeGrafter"/>
</dbReference>
<dbReference type="Gene3D" id="3.90.1520.10">
    <property type="entry name" value="H-NOX domain"/>
    <property type="match status" value="1"/>
</dbReference>
<keyword evidence="7" id="KW-0547">Nucleotide-binding</keyword>
<comment type="subcellular location">
    <subcellularLocation>
        <location evidence="2">Cytoplasm</location>
    </subcellularLocation>
</comment>
<dbReference type="GO" id="GO:0008074">
    <property type="term" value="C:guanylate cyclase complex, soluble"/>
    <property type="evidence" value="ECO:0007669"/>
    <property type="project" value="TreeGrafter"/>
</dbReference>
<dbReference type="FunFam" id="3.30.70.1230:FF:000005">
    <property type="entry name" value="Guanylate cyclase soluble subunit beta-1"/>
    <property type="match status" value="1"/>
</dbReference>
<keyword evidence="11" id="KW-0141">cGMP biosynthesis</keyword>
<feature type="domain" description="Guanylate cyclase" evidence="17">
    <location>
        <begin position="521"/>
        <end position="649"/>
    </location>
</feature>
<dbReference type="EC" id="4.6.1.2" evidence="3"/>
<sequence>METLGAEERIKTAHQEFRRRRSLTLESHSSPFTGSSLGKCLEQRRQSMTSDEDDNGRLSTLQTTLHSSQAGNLSYYGTDRRRCFIQHGFVNCALQVLITKKYGIEIWNEIRQLCREKLRSPSVFRRMLYDNMNSNYDSVEATSEVLGLGTNAVWEMFGEMFFDFCEESGYDRILSVLGGTLRDFLQNLDALHDHLATIYPGMRPPSFRCSEKRPDGSMILHYYSERKGLEHVVIGMVKAIAQRLHSKEVTVEIVSTTWEFCRDHVQFLIRERVAQNPALVRYDHSVELLSETPLISPATFCKAFPFHVIMNRELNIVQVGQSLSRVVPELNQPNCSFKDVFQIVRPHLVDTTYEQIINHADNTTFVVRVRDKRSQSPRQSIDVPSFAFLRQQARLGIPDAGCRTRMRLKGQMVELPDRLLFLSSPNFANIDELLERGLYLSDIPIHDATRDLILLSEQFRAEYELTQKLEVLNDKMQQTYKELEIEKQLTDKLVYSILPPTVANRLRLGEPVEAKKYSSASILFSGIYDFNSFCNSNTPIKVVNLLNELYTKFDSLAEPQIYDVYKVETVGDKYMLASGLPERSGRHAKNIALVALDMMDIVRELQVDGQNIRLTIGIHSGEVVAGVVGQKLPRYAVFGSTVCLASRMESTGLTDCINISETTFECLQTEENRDEQFEIKKRGLVPMKGRKEPMACYILSRNLRNLPKVQMMLESGIPVQSSRPPSGTATSPLSLSDQLTANTLRQVALNLQDYI</sequence>
<keyword evidence="5" id="KW-0349">Heme</keyword>
<proteinExistence type="predicted"/>
<evidence type="ECO:0000256" key="8">
    <source>
        <dbReference type="ARBA" id="ARBA00023004"/>
    </source>
</evidence>
<dbReference type="Proteomes" id="UP000549394">
    <property type="component" value="Unassembled WGS sequence"/>
</dbReference>
<evidence type="ECO:0000256" key="4">
    <source>
        <dbReference type="ARBA" id="ARBA00022490"/>
    </source>
</evidence>
<accession>A0A7I8VGD5</accession>
<dbReference type="SMART" id="SM00044">
    <property type="entry name" value="CYCc"/>
    <property type="match status" value="1"/>
</dbReference>
<evidence type="ECO:0000256" key="16">
    <source>
        <dbReference type="SAM" id="Coils"/>
    </source>
</evidence>
<evidence type="ECO:0000256" key="1">
    <source>
        <dbReference type="ARBA" id="ARBA00001971"/>
    </source>
</evidence>
<dbReference type="AlphaFoldDB" id="A0A7I8VGD5"/>
<dbReference type="PROSITE" id="PS50125">
    <property type="entry name" value="GUANYLATE_CYCLASE_2"/>
    <property type="match status" value="1"/>
</dbReference>
<dbReference type="PANTHER" id="PTHR45655:SF2">
    <property type="entry name" value="GUANYLATE CYCLASE SOLUBLE SUBUNIT BETA-1"/>
    <property type="match status" value="1"/>
</dbReference>
<dbReference type="Gene3D" id="6.10.250.780">
    <property type="match status" value="1"/>
</dbReference>
<organism evidence="18 19">
    <name type="scientific">Dimorphilus gyrociliatus</name>
    <dbReference type="NCBI Taxonomy" id="2664684"/>
    <lineage>
        <taxon>Eukaryota</taxon>
        <taxon>Metazoa</taxon>
        <taxon>Spiralia</taxon>
        <taxon>Lophotrochozoa</taxon>
        <taxon>Annelida</taxon>
        <taxon>Polychaeta</taxon>
        <taxon>Polychaeta incertae sedis</taxon>
        <taxon>Dinophilidae</taxon>
        <taxon>Dimorphilus</taxon>
    </lineage>
</organism>